<accession>A0A2T4B0E5</accession>
<dbReference type="GeneID" id="36606078"/>
<feature type="region of interest" description="Disordered" evidence="1">
    <location>
        <begin position="104"/>
        <end position="132"/>
    </location>
</feature>
<protein>
    <submittedName>
        <fullName evidence="3">Uncharacterized protein</fullName>
    </submittedName>
</protein>
<evidence type="ECO:0000313" key="4">
    <source>
        <dbReference type="Proteomes" id="UP000241546"/>
    </source>
</evidence>
<evidence type="ECO:0000313" key="3">
    <source>
        <dbReference type="EMBL" id="PTB62708.1"/>
    </source>
</evidence>
<reference evidence="4" key="1">
    <citation type="submission" date="2016-07" db="EMBL/GenBank/DDBJ databases">
        <title>Multiple horizontal gene transfer events from other fungi enriched the ability of initially mycotrophic Trichoderma (Ascomycota) to feed on dead plant biomass.</title>
        <authorList>
            <consortium name="DOE Joint Genome Institute"/>
            <person name="Atanasova L."/>
            <person name="Chenthamara K."/>
            <person name="Zhang J."/>
            <person name="Grujic M."/>
            <person name="Henrissat B."/>
            <person name="Kuo A."/>
            <person name="Aerts A."/>
            <person name="Salamov A."/>
            <person name="Lipzen A."/>
            <person name="Labutti K."/>
            <person name="Barry K."/>
            <person name="Miao Y."/>
            <person name="Rahimi M.J."/>
            <person name="Shen Q."/>
            <person name="Grigoriev I.V."/>
            <person name="Kubicek C.P."/>
            <person name="Druzhinina I.S."/>
        </authorList>
    </citation>
    <scope>NUCLEOTIDE SEQUENCE [LARGE SCALE GENOMIC DNA]</scope>
    <source>
        <strain evidence="4">TUCIM 6016</strain>
    </source>
</reference>
<evidence type="ECO:0000256" key="2">
    <source>
        <dbReference type="SAM" id="Phobius"/>
    </source>
</evidence>
<dbReference type="EMBL" id="KZ680222">
    <property type="protein sequence ID" value="PTB62708.1"/>
    <property type="molecule type" value="Genomic_DNA"/>
</dbReference>
<dbReference type="RefSeq" id="XP_024746028.1">
    <property type="nucleotide sequence ID" value="XM_024897960.1"/>
</dbReference>
<feature type="compositionally biased region" description="Low complexity" evidence="1">
    <location>
        <begin position="111"/>
        <end position="121"/>
    </location>
</feature>
<organism evidence="3 4">
    <name type="scientific">Trichoderma citrinoviride</name>
    <dbReference type="NCBI Taxonomy" id="58853"/>
    <lineage>
        <taxon>Eukaryota</taxon>
        <taxon>Fungi</taxon>
        <taxon>Dikarya</taxon>
        <taxon>Ascomycota</taxon>
        <taxon>Pezizomycotina</taxon>
        <taxon>Sordariomycetes</taxon>
        <taxon>Hypocreomycetidae</taxon>
        <taxon>Hypocreales</taxon>
        <taxon>Hypocreaceae</taxon>
        <taxon>Trichoderma</taxon>
    </lineage>
</organism>
<name>A0A2T4B0E5_9HYPO</name>
<feature type="compositionally biased region" description="Basic residues" evidence="1">
    <location>
        <begin position="122"/>
        <end position="132"/>
    </location>
</feature>
<dbReference type="AlphaFoldDB" id="A0A2T4B0E5"/>
<sequence>METNWDNSASISSAQAWWLLMVSTGAYRRHNLAGSWSKQKYEVRFRLEIRQSSYPIVRAENAEEFAISDKLHCFEDEVCSEESDVGAAQDCGVWASCEHAPNAASLRASEPPTRQQATQAARQRRPGQARHRLPMVRVGRVRKLLSFDDYKPWLLQSAPVSSREMLSWNWALMFLSHNRNDLYWNLIPNNATVTVGVEFDSRNRYSVSICTNYSGNLKHNVEGHLGRYVASPSRSRDDRPKSNAGSLLLGYFSTWPLIIHLWAAILMSLAIGAANSNFTIHGSPDTTKLRNLAR</sequence>
<keyword evidence="2" id="KW-0812">Transmembrane</keyword>
<keyword evidence="2" id="KW-0472">Membrane</keyword>
<proteinExistence type="predicted"/>
<dbReference type="Proteomes" id="UP000241546">
    <property type="component" value="Unassembled WGS sequence"/>
</dbReference>
<evidence type="ECO:0000256" key="1">
    <source>
        <dbReference type="SAM" id="MobiDB-lite"/>
    </source>
</evidence>
<feature type="transmembrane region" description="Helical" evidence="2">
    <location>
        <begin position="248"/>
        <end position="271"/>
    </location>
</feature>
<gene>
    <name evidence="3" type="ORF">BBK36DRAFT_23474</name>
</gene>
<keyword evidence="4" id="KW-1185">Reference proteome</keyword>
<keyword evidence="2" id="KW-1133">Transmembrane helix</keyword>